<organism evidence="1 2">
    <name type="scientific">Aspergillus terreus</name>
    <dbReference type="NCBI Taxonomy" id="33178"/>
    <lineage>
        <taxon>Eukaryota</taxon>
        <taxon>Fungi</taxon>
        <taxon>Dikarya</taxon>
        <taxon>Ascomycota</taxon>
        <taxon>Pezizomycotina</taxon>
        <taxon>Eurotiomycetes</taxon>
        <taxon>Eurotiomycetidae</taxon>
        <taxon>Eurotiales</taxon>
        <taxon>Aspergillaceae</taxon>
        <taxon>Aspergillus</taxon>
        <taxon>Aspergillus subgen. Circumdati</taxon>
    </lineage>
</organism>
<keyword evidence="2" id="KW-1185">Reference proteome</keyword>
<reference evidence="1 2" key="1">
    <citation type="submission" date="2020-01" db="EMBL/GenBank/DDBJ databases">
        <title>Aspergillus terreus IFO 6365 whole genome shotgun sequence.</title>
        <authorList>
            <person name="Kanamasa S."/>
            <person name="Takahashi H."/>
        </authorList>
    </citation>
    <scope>NUCLEOTIDE SEQUENCE [LARGE SCALE GENOMIC DNA]</scope>
    <source>
        <strain evidence="1 2">IFO 6365</strain>
    </source>
</reference>
<evidence type="ECO:0000313" key="1">
    <source>
        <dbReference type="EMBL" id="GFF20300.1"/>
    </source>
</evidence>
<dbReference type="AlphaFoldDB" id="A0A5M3ZDW0"/>
<dbReference type="EMBL" id="BLJY01000012">
    <property type="protein sequence ID" value="GFF20300.1"/>
    <property type="molecule type" value="Genomic_DNA"/>
</dbReference>
<sequence length="69" mass="7461">MLNVSSRPNITLPSLVAAARESPQESFAWADQVTLLSLRTQLVNSLRALDDPDSLAQSQPSFSVQGPTH</sequence>
<gene>
    <name evidence="1" type="ORF">ATEIFO6365_0012005600</name>
</gene>
<dbReference type="Proteomes" id="UP000452235">
    <property type="component" value="Unassembled WGS sequence"/>
</dbReference>
<evidence type="ECO:0000313" key="2">
    <source>
        <dbReference type="Proteomes" id="UP000452235"/>
    </source>
</evidence>
<name>A0A5M3ZDW0_ASPTE</name>
<proteinExistence type="predicted"/>
<protein>
    <submittedName>
        <fullName evidence="1">Uncharacterized protein</fullName>
    </submittedName>
</protein>
<accession>A0A5M3ZDW0</accession>
<dbReference type="OrthoDB" id="5380854at2759"/>
<comment type="caution">
    <text evidence="1">The sequence shown here is derived from an EMBL/GenBank/DDBJ whole genome shotgun (WGS) entry which is preliminary data.</text>
</comment>